<dbReference type="GO" id="GO:0006627">
    <property type="term" value="P:protein processing involved in protein targeting to mitochondrion"/>
    <property type="evidence" value="ECO:0007669"/>
    <property type="project" value="TreeGrafter"/>
</dbReference>
<dbReference type="SUPFAM" id="SSF51306">
    <property type="entry name" value="LexA/Signal peptidase"/>
    <property type="match status" value="1"/>
</dbReference>
<comment type="similarity">
    <text evidence="6">Belongs to the peptidase S26 family. IMP1 subfamily.</text>
</comment>
<sequence length="269" mass="29846">MPPKPPIRIPKTSAPVARTRFAPPPPTKSTPRTPTRSQPSHPTPPPPRTPWYGTRPIRSGLIWTANTVAMGCALLWVRDHHVDVLSIKGVSMAPTVNPELHETGKKDWVIVRPYAQSGHGRGVERGDVVTFWKTHKPEECGIKRVVGLEGDTVYVKRGYALDKQEGKLGGMPDGLGSLDPDAVDGRMEEVGKVVVPYGHVWVEGDNSRFTLDSRDYGPMSKGLLMGRVVWIWRGWGEWVRMGDERGKKEKARASRVVEGRAELPAVFLE</sequence>
<comment type="subcellular location">
    <subcellularLocation>
        <location evidence="1 8">Mitochondrion inner membrane</location>
    </subcellularLocation>
</comment>
<dbReference type="Pfam" id="PF10502">
    <property type="entry name" value="Peptidase_S26"/>
    <property type="match status" value="1"/>
</dbReference>
<dbReference type="PRINTS" id="PR00727">
    <property type="entry name" value="LEADERPTASE"/>
</dbReference>
<keyword evidence="2 8" id="KW-0999">Mitochondrion inner membrane</keyword>
<proteinExistence type="inferred from homology"/>
<gene>
    <name evidence="11" type="ORF">CC86DRAFT_433503</name>
</gene>
<name>A0A6A6ZDR4_9PLEO</name>
<keyword evidence="5" id="KW-0472">Membrane</keyword>
<dbReference type="PANTHER" id="PTHR12383:SF16">
    <property type="entry name" value="MITOCHONDRIAL INNER MEMBRANE PROTEASE SUBUNIT 1"/>
    <property type="match status" value="1"/>
</dbReference>
<dbReference type="InterPro" id="IPR052064">
    <property type="entry name" value="Mito_IMP1_subunit"/>
</dbReference>
<dbReference type="PANTHER" id="PTHR12383">
    <property type="entry name" value="PROTEASE FAMILY S26 MITOCHONDRIAL INNER MEMBRANE PROTEASE-RELATED"/>
    <property type="match status" value="1"/>
</dbReference>
<keyword evidence="3 8" id="KW-0378">Hydrolase</keyword>
<feature type="active site" evidence="7">
    <location>
        <position position="143"/>
    </location>
</feature>
<dbReference type="CDD" id="cd06530">
    <property type="entry name" value="S26_SPase_I"/>
    <property type="match status" value="1"/>
</dbReference>
<evidence type="ECO:0000256" key="8">
    <source>
        <dbReference type="RuleBase" id="RU362041"/>
    </source>
</evidence>
<dbReference type="InterPro" id="IPR036286">
    <property type="entry name" value="LexA/Signal_pep-like_sf"/>
</dbReference>
<feature type="compositionally biased region" description="Low complexity" evidence="9">
    <location>
        <begin position="29"/>
        <end position="40"/>
    </location>
</feature>
<keyword evidence="4 8" id="KW-0496">Mitochondrion</keyword>
<evidence type="ECO:0000256" key="7">
    <source>
        <dbReference type="PIRSR" id="PIRSR600223-1"/>
    </source>
</evidence>
<dbReference type="Gene3D" id="2.10.109.10">
    <property type="entry name" value="Umud Fragment, subunit A"/>
    <property type="match status" value="1"/>
</dbReference>
<dbReference type="InterPro" id="IPR000223">
    <property type="entry name" value="Pept_S26A_signal_pept_1"/>
</dbReference>
<dbReference type="OrthoDB" id="9996127at2759"/>
<evidence type="ECO:0000256" key="3">
    <source>
        <dbReference type="ARBA" id="ARBA00022801"/>
    </source>
</evidence>
<feature type="active site" evidence="7">
    <location>
        <position position="91"/>
    </location>
</feature>
<dbReference type="GO" id="GO:0042720">
    <property type="term" value="C:mitochondrial inner membrane peptidase complex"/>
    <property type="evidence" value="ECO:0007669"/>
    <property type="project" value="TreeGrafter"/>
</dbReference>
<feature type="region of interest" description="Disordered" evidence="9">
    <location>
        <begin position="1"/>
        <end position="53"/>
    </location>
</feature>
<protein>
    <recommendedName>
        <fullName evidence="8">Mitochondrial inner membrane protease subunit</fullName>
        <ecNumber evidence="8">3.4.21.-</ecNumber>
    </recommendedName>
</protein>
<feature type="domain" description="Peptidase S26" evidence="10">
    <location>
        <begin position="66"/>
        <end position="232"/>
    </location>
</feature>
<evidence type="ECO:0000313" key="12">
    <source>
        <dbReference type="Proteomes" id="UP000799424"/>
    </source>
</evidence>
<evidence type="ECO:0000256" key="1">
    <source>
        <dbReference type="ARBA" id="ARBA00004273"/>
    </source>
</evidence>
<evidence type="ECO:0000256" key="4">
    <source>
        <dbReference type="ARBA" id="ARBA00023128"/>
    </source>
</evidence>
<dbReference type="GO" id="GO:0004252">
    <property type="term" value="F:serine-type endopeptidase activity"/>
    <property type="evidence" value="ECO:0007669"/>
    <property type="project" value="InterPro"/>
</dbReference>
<reference evidence="11" key="1">
    <citation type="journal article" date="2020" name="Stud. Mycol.">
        <title>101 Dothideomycetes genomes: a test case for predicting lifestyles and emergence of pathogens.</title>
        <authorList>
            <person name="Haridas S."/>
            <person name="Albert R."/>
            <person name="Binder M."/>
            <person name="Bloem J."/>
            <person name="Labutti K."/>
            <person name="Salamov A."/>
            <person name="Andreopoulos B."/>
            <person name="Baker S."/>
            <person name="Barry K."/>
            <person name="Bills G."/>
            <person name="Bluhm B."/>
            <person name="Cannon C."/>
            <person name="Castanera R."/>
            <person name="Culley D."/>
            <person name="Daum C."/>
            <person name="Ezra D."/>
            <person name="Gonzalez J."/>
            <person name="Henrissat B."/>
            <person name="Kuo A."/>
            <person name="Liang C."/>
            <person name="Lipzen A."/>
            <person name="Lutzoni F."/>
            <person name="Magnuson J."/>
            <person name="Mondo S."/>
            <person name="Nolan M."/>
            <person name="Ohm R."/>
            <person name="Pangilinan J."/>
            <person name="Park H.-J."/>
            <person name="Ramirez L."/>
            <person name="Alfaro M."/>
            <person name="Sun H."/>
            <person name="Tritt A."/>
            <person name="Yoshinaga Y."/>
            <person name="Zwiers L.-H."/>
            <person name="Turgeon B."/>
            <person name="Goodwin S."/>
            <person name="Spatafora J."/>
            <person name="Crous P."/>
            <person name="Grigoriev I."/>
        </authorList>
    </citation>
    <scope>NUCLEOTIDE SEQUENCE</scope>
    <source>
        <strain evidence="11">CBS 113818</strain>
    </source>
</reference>
<dbReference type="InterPro" id="IPR019533">
    <property type="entry name" value="Peptidase_S26"/>
</dbReference>
<evidence type="ECO:0000313" key="11">
    <source>
        <dbReference type="EMBL" id="KAF2818425.1"/>
    </source>
</evidence>
<dbReference type="Proteomes" id="UP000799424">
    <property type="component" value="Unassembled WGS sequence"/>
</dbReference>
<keyword evidence="12" id="KW-1185">Reference proteome</keyword>
<organism evidence="11 12">
    <name type="scientific">Ophiobolus disseminans</name>
    <dbReference type="NCBI Taxonomy" id="1469910"/>
    <lineage>
        <taxon>Eukaryota</taxon>
        <taxon>Fungi</taxon>
        <taxon>Dikarya</taxon>
        <taxon>Ascomycota</taxon>
        <taxon>Pezizomycotina</taxon>
        <taxon>Dothideomycetes</taxon>
        <taxon>Pleosporomycetidae</taxon>
        <taxon>Pleosporales</taxon>
        <taxon>Pleosporineae</taxon>
        <taxon>Phaeosphaeriaceae</taxon>
        <taxon>Ophiobolus</taxon>
    </lineage>
</organism>
<dbReference type="EC" id="3.4.21.-" evidence="8"/>
<keyword evidence="8" id="KW-0645">Protease</keyword>
<dbReference type="GO" id="GO:0006465">
    <property type="term" value="P:signal peptide processing"/>
    <property type="evidence" value="ECO:0007669"/>
    <property type="project" value="InterPro"/>
</dbReference>
<accession>A0A6A6ZDR4</accession>
<evidence type="ECO:0000256" key="2">
    <source>
        <dbReference type="ARBA" id="ARBA00022792"/>
    </source>
</evidence>
<dbReference type="NCBIfam" id="TIGR02227">
    <property type="entry name" value="sigpep_I_bact"/>
    <property type="match status" value="1"/>
</dbReference>
<evidence type="ECO:0000256" key="6">
    <source>
        <dbReference type="ARBA" id="ARBA00038445"/>
    </source>
</evidence>
<evidence type="ECO:0000256" key="9">
    <source>
        <dbReference type="SAM" id="MobiDB-lite"/>
    </source>
</evidence>
<evidence type="ECO:0000259" key="10">
    <source>
        <dbReference type="Pfam" id="PF10502"/>
    </source>
</evidence>
<dbReference type="EMBL" id="MU006252">
    <property type="protein sequence ID" value="KAF2818425.1"/>
    <property type="molecule type" value="Genomic_DNA"/>
</dbReference>
<dbReference type="AlphaFoldDB" id="A0A6A6ZDR4"/>
<evidence type="ECO:0000256" key="5">
    <source>
        <dbReference type="ARBA" id="ARBA00023136"/>
    </source>
</evidence>